<dbReference type="InterPro" id="IPR036922">
    <property type="entry name" value="Rieske_2Fe-2S_sf"/>
</dbReference>
<keyword evidence="2" id="KW-0479">Metal-binding</keyword>
<evidence type="ECO:0000259" key="7">
    <source>
        <dbReference type="PROSITE" id="PS51296"/>
    </source>
</evidence>
<dbReference type="RefSeq" id="WP_057862817.1">
    <property type="nucleotide sequence ID" value="NZ_LLYB01000127.1"/>
</dbReference>
<keyword evidence="4" id="KW-0408">Iron</keyword>
<proteinExistence type="predicted"/>
<dbReference type="CDD" id="cd03479">
    <property type="entry name" value="Rieske_RO_Alpha_PhDO_like"/>
    <property type="match status" value="1"/>
</dbReference>
<feature type="region of interest" description="Disordered" evidence="6">
    <location>
        <begin position="350"/>
        <end position="369"/>
    </location>
</feature>
<reference evidence="8 9" key="1">
    <citation type="submission" date="2014-03" db="EMBL/GenBank/DDBJ databases">
        <title>Bradyrhizobium valentinum sp. nov., isolated from effective nodules of Lupinus mariae-josephae, a lupine endemic of basic-lime soils in Eastern Spain.</title>
        <authorList>
            <person name="Duran D."/>
            <person name="Rey L."/>
            <person name="Navarro A."/>
            <person name="Busquets A."/>
            <person name="Imperial J."/>
            <person name="Ruiz-Argueso T."/>
        </authorList>
    </citation>
    <scope>NUCLEOTIDE SEQUENCE [LARGE SCALE GENOMIC DNA]</scope>
    <source>
        <strain evidence="8 9">CCBAU 23086</strain>
    </source>
</reference>
<dbReference type="PANTHER" id="PTHR21266">
    <property type="entry name" value="IRON-SULFUR DOMAIN CONTAINING PROTEIN"/>
    <property type="match status" value="1"/>
</dbReference>
<dbReference type="InterPro" id="IPR045623">
    <property type="entry name" value="LigXa_C"/>
</dbReference>
<name>A0A0R3M8M7_9BRAD</name>
<keyword evidence="3" id="KW-0560">Oxidoreductase</keyword>
<dbReference type="GO" id="GO:0051537">
    <property type="term" value="F:2 iron, 2 sulfur cluster binding"/>
    <property type="evidence" value="ECO:0007669"/>
    <property type="project" value="UniProtKB-KW"/>
</dbReference>
<evidence type="ECO:0000256" key="4">
    <source>
        <dbReference type="ARBA" id="ARBA00023004"/>
    </source>
</evidence>
<dbReference type="PROSITE" id="PS00570">
    <property type="entry name" value="RING_HYDROXYL_ALPHA"/>
    <property type="match status" value="1"/>
</dbReference>
<dbReference type="Pfam" id="PF00355">
    <property type="entry name" value="Rieske"/>
    <property type="match status" value="1"/>
</dbReference>
<evidence type="ECO:0000313" key="9">
    <source>
        <dbReference type="Proteomes" id="UP000051660"/>
    </source>
</evidence>
<dbReference type="Gene3D" id="2.102.10.10">
    <property type="entry name" value="Rieske [2Fe-2S] iron-sulphur domain"/>
    <property type="match status" value="1"/>
</dbReference>
<sequence>MLRAEDNKFLTESGAGTGMGELLRRFWIPVLLSEELPEPDGTPKKIVVMGEELLAFRDTRGVVGVIDQYCPHRGANLWLGRNEECGIRCVYHGWKFDTDGRCVDMPTSYPDLNAKDLIRIKSYPVREWGDMIWAYMGPADQMPELPDLEMALVPPSHRYVTKKWQDCNWVQALEGSIDTAHFTFAHLSFEKEENEILDIKKHFVNPLTRVATDHMRWIAEDPRPVIKINPHEAGLTVAGGRLTGSDNIYWRIAQFLMPVHAYAPSSMPGENIFGQSFVPVTDTNCWIYTYAWNPERPLTQAERDGYDRGNGVMAVVDENYVPLRNKSNDYLIDRKLQKTSSYTGIKGVSEQDAAVQDSQGPIADRTREHLGPTDLGIMHFRKLVMDAARALQKGEAPPHLKHQDRYAVRSGACVTSKTKDLTAVMIERFGDAAGYVGGPSRNAAAE</sequence>
<evidence type="ECO:0000256" key="1">
    <source>
        <dbReference type="ARBA" id="ARBA00022714"/>
    </source>
</evidence>
<dbReference type="SUPFAM" id="SSF50022">
    <property type="entry name" value="ISP domain"/>
    <property type="match status" value="1"/>
</dbReference>
<evidence type="ECO:0000256" key="6">
    <source>
        <dbReference type="SAM" id="MobiDB-lite"/>
    </source>
</evidence>
<protein>
    <submittedName>
        <fullName evidence="8">Ring-hydroxylating oxygenase subunit alpha</fullName>
    </submittedName>
</protein>
<dbReference type="Proteomes" id="UP000051660">
    <property type="component" value="Unassembled WGS sequence"/>
</dbReference>
<dbReference type="SUPFAM" id="SSF55961">
    <property type="entry name" value="Bet v1-like"/>
    <property type="match status" value="1"/>
</dbReference>
<accession>A0A0R3M8M7</accession>
<dbReference type="InterPro" id="IPR015881">
    <property type="entry name" value="ARHD_Rieske_2Fe_2S"/>
</dbReference>
<keyword evidence="1" id="KW-0001">2Fe-2S</keyword>
<dbReference type="GO" id="GO:0005506">
    <property type="term" value="F:iron ion binding"/>
    <property type="evidence" value="ECO:0007669"/>
    <property type="project" value="InterPro"/>
</dbReference>
<comment type="caution">
    <text evidence="8">The sequence shown here is derived from an EMBL/GenBank/DDBJ whole genome shotgun (WGS) entry which is preliminary data.</text>
</comment>
<dbReference type="OrthoDB" id="9800776at2"/>
<dbReference type="STRING" id="722472.SAMN05444321_2028"/>
<evidence type="ECO:0000256" key="3">
    <source>
        <dbReference type="ARBA" id="ARBA00023002"/>
    </source>
</evidence>
<evidence type="ECO:0000256" key="5">
    <source>
        <dbReference type="ARBA" id="ARBA00023014"/>
    </source>
</evidence>
<dbReference type="InterPro" id="IPR050584">
    <property type="entry name" value="Cholesterol_7-desaturase"/>
</dbReference>
<dbReference type="InterPro" id="IPR017941">
    <property type="entry name" value="Rieske_2Fe-2S"/>
</dbReference>
<dbReference type="Pfam" id="PF19301">
    <property type="entry name" value="LigXa_C"/>
    <property type="match status" value="1"/>
</dbReference>
<dbReference type="GO" id="GO:0016491">
    <property type="term" value="F:oxidoreductase activity"/>
    <property type="evidence" value="ECO:0007669"/>
    <property type="project" value="UniProtKB-KW"/>
</dbReference>
<dbReference type="AlphaFoldDB" id="A0A0R3M8M7"/>
<dbReference type="PANTHER" id="PTHR21266:SF59">
    <property type="entry name" value="BLR4922 PROTEIN"/>
    <property type="match status" value="1"/>
</dbReference>
<evidence type="ECO:0000313" key="8">
    <source>
        <dbReference type="EMBL" id="KRR16487.1"/>
    </source>
</evidence>
<feature type="domain" description="Rieske" evidence="7">
    <location>
        <begin position="27"/>
        <end position="134"/>
    </location>
</feature>
<dbReference type="EMBL" id="LLYB01000127">
    <property type="protein sequence ID" value="KRR16487.1"/>
    <property type="molecule type" value="Genomic_DNA"/>
</dbReference>
<organism evidence="8 9">
    <name type="scientific">Bradyrhizobium lablabi</name>
    <dbReference type="NCBI Taxonomy" id="722472"/>
    <lineage>
        <taxon>Bacteria</taxon>
        <taxon>Pseudomonadati</taxon>
        <taxon>Pseudomonadota</taxon>
        <taxon>Alphaproteobacteria</taxon>
        <taxon>Hyphomicrobiales</taxon>
        <taxon>Nitrobacteraceae</taxon>
        <taxon>Bradyrhizobium</taxon>
    </lineage>
</organism>
<keyword evidence="5" id="KW-0411">Iron-sulfur</keyword>
<evidence type="ECO:0000256" key="2">
    <source>
        <dbReference type="ARBA" id="ARBA00022723"/>
    </source>
</evidence>
<gene>
    <name evidence="8" type="ORF">CQ14_16615</name>
</gene>
<dbReference type="PROSITE" id="PS51296">
    <property type="entry name" value="RIESKE"/>
    <property type="match status" value="1"/>
</dbReference>